<keyword evidence="6 8" id="KW-1133">Transmembrane helix</keyword>
<comment type="caution">
    <text evidence="9">The sequence shown here is derived from an EMBL/GenBank/DDBJ whole genome shotgun (WGS) entry which is preliminary data.</text>
</comment>
<feature type="transmembrane region" description="Helical" evidence="8">
    <location>
        <begin position="110"/>
        <end position="128"/>
    </location>
</feature>
<evidence type="ECO:0000256" key="8">
    <source>
        <dbReference type="SAM" id="Phobius"/>
    </source>
</evidence>
<dbReference type="GO" id="GO:0016020">
    <property type="term" value="C:membrane"/>
    <property type="evidence" value="ECO:0007669"/>
    <property type="project" value="UniProtKB-SubCell"/>
</dbReference>
<feature type="non-terminal residue" evidence="9">
    <location>
        <position position="318"/>
    </location>
</feature>
<accession>A0A921FWZ4</accession>
<dbReference type="PANTHER" id="PTHR34975:SF2">
    <property type="entry name" value="SPORE GERMINATION PROTEIN A2"/>
    <property type="match status" value="1"/>
</dbReference>
<evidence type="ECO:0000313" key="9">
    <source>
        <dbReference type="EMBL" id="HJF31308.1"/>
    </source>
</evidence>
<dbReference type="GO" id="GO:0009847">
    <property type="term" value="P:spore germination"/>
    <property type="evidence" value="ECO:0007669"/>
    <property type="project" value="InterPro"/>
</dbReference>
<dbReference type="AlphaFoldDB" id="A0A921FWZ4"/>
<name>A0A921FWZ4_SPOPS</name>
<sequence>MNRFLFYLILVNTLTNMVSLTPRILIAGSTSGTVLSLILALPIGMVFTYIIISLFSHFPGQGLPEILKSYTPKWISTPVLLFFALCWYFAGLTTLIIYTFIISRFLTPEMSIYTIVLTFAFVVSYGILMTTRNILYMIEIVFLLVIPFIFFIQIKGYLSASLNWDYVRIAVMHINHLPDYQAFSASLFIVIGIANLVIFNRYFTKLKKPTGKGMALLTLICTFIVLTTYFLPIGFGGFDSLENVLYPWITTADSIRMKFGVIERIVFIFMGAFLALSVISMTIHWHVSIQLLSSVIHFKRLQWRAYNFTILLFITCFW</sequence>
<feature type="transmembrane region" description="Helical" evidence="8">
    <location>
        <begin position="79"/>
        <end position="98"/>
    </location>
</feature>
<dbReference type="EMBL" id="DYWT01000098">
    <property type="protein sequence ID" value="HJF31308.1"/>
    <property type="molecule type" value="Genomic_DNA"/>
</dbReference>
<proteinExistence type="inferred from homology"/>
<gene>
    <name evidence="9" type="ORF">K8V56_05945</name>
</gene>
<keyword evidence="7 8" id="KW-0472">Membrane</keyword>
<keyword evidence="4" id="KW-0309">Germination</keyword>
<keyword evidence="3" id="KW-0813">Transport</keyword>
<feature type="transmembrane region" description="Helical" evidence="8">
    <location>
        <begin position="265"/>
        <end position="287"/>
    </location>
</feature>
<evidence type="ECO:0000256" key="2">
    <source>
        <dbReference type="ARBA" id="ARBA00007998"/>
    </source>
</evidence>
<evidence type="ECO:0000256" key="6">
    <source>
        <dbReference type="ARBA" id="ARBA00022989"/>
    </source>
</evidence>
<feature type="transmembrane region" description="Helical" evidence="8">
    <location>
        <begin position="215"/>
        <end position="238"/>
    </location>
</feature>
<dbReference type="PANTHER" id="PTHR34975">
    <property type="entry name" value="SPORE GERMINATION PROTEIN A2"/>
    <property type="match status" value="1"/>
</dbReference>
<organism evidence="9 10">
    <name type="scientific">Sporosarcina psychrophila</name>
    <name type="common">Bacillus psychrophilus</name>
    <dbReference type="NCBI Taxonomy" id="1476"/>
    <lineage>
        <taxon>Bacteria</taxon>
        <taxon>Bacillati</taxon>
        <taxon>Bacillota</taxon>
        <taxon>Bacilli</taxon>
        <taxon>Bacillales</taxon>
        <taxon>Caryophanaceae</taxon>
        <taxon>Sporosarcina</taxon>
    </lineage>
</organism>
<feature type="transmembrane region" description="Helical" evidence="8">
    <location>
        <begin position="140"/>
        <end position="160"/>
    </location>
</feature>
<feature type="transmembrane region" description="Helical" evidence="8">
    <location>
        <begin position="180"/>
        <end position="203"/>
    </location>
</feature>
<evidence type="ECO:0000313" key="10">
    <source>
        <dbReference type="Proteomes" id="UP000698173"/>
    </source>
</evidence>
<dbReference type="Proteomes" id="UP000698173">
    <property type="component" value="Unassembled WGS sequence"/>
</dbReference>
<dbReference type="InterPro" id="IPR004761">
    <property type="entry name" value="Spore_GerAB"/>
</dbReference>
<evidence type="ECO:0000256" key="5">
    <source>
        <dbReference type="ARBA" id="ARBA00022692"/>
    </source>
</evidence>
<keyword evidence="5 8" id="KW-0812">Transmembrane</keyword>
<evidence type="ECO:0000256" key="4">
    <source>
        <dbReference type="ARBA" id="ARBA00022544"/>
    </source>
</evidence>
<comment type="subcellular location">
    <subcellularLocation>
        <location evidence="1">Membrane</location>
        <topology evidence="1">Multi-pass membrane protein</topology>
    </subcellularLocation>
</comment>
<feature type="transmembrane region" description="Helical" evidence="8">
    <location>
        <begin position="37"/>
        <end position="58"/>
    </location>
</feature>
<evidence type="ECO:0000256" key="1">
    <source>
        <dbReference type="ARBA" id="ARBA00004141"/>
    </source>
</evidence>
<reference evidence="9" key="1">
    <citation type="journal article" date="2021" name="PeerJ">
        <title>Extensive microbial diversity within the chicken gut microbiome revealed by metagenomics and culture.</title>
        <authorList>
            <person name="Gilroy R."/>
            <person name="Ravi A."/>
            <person name="Getino M."/>
            <person name="Pursley I."/>
            <person name="Horton D.L."/>
            <person name="Alikhan N.F."/>
            <person name="Baker D."/>
            <person name="Gharbi K."/>
            <person name="Hall N."/>
            <person name="Watson M."/>
            <person name="Adriaenssens E.M."/>
            <person name="Foster-Nyarko E."/>
            <person name="Jarju S."/>
            <person name="Secka A."/>
            <person name="Antonio M."/>
            <person name="Oren A."/>
            <person name="Chaudhuri R.R."/>
            <person name="La Ragione R."/>
            <person name="Hildebrand F."/>
            <person name="Pallen M.J."/>
        </authorList>
    </citation>
    <scope>NUCLEOTIDE SEQUENCE</scope>
    <source>
        <strain evidence="9">CHK171-7178</strain>
    </source>
</reference>
<comment type="similarity">
    <text evidence="2">Belongs to the amino acid-polyamine-organocation (APC) superfamily. Spore germination protein (SGP) (TC 2.A.3.9) family.</text>
</comment>
<evidence type="ECO:0000256" key="3">
    <source>
        <dbReference type="ARBA" id="ARBA00022448"/>
    </source>
</evidence>
<evidence type="ECO:0000256" key="7">
    <source>
        <dbReference type="ARBA" id="ARBA00023136"/>
    </source>
</evidence>
<protein>
    <submittedName>
        <fullName evidence="9">Spore germination protein</fullName>
    </submittedName>
</protein>
<reference evidence="9" key="2">
    <citation type="submission" date="2021-09" db="EMBL/GenBank/DDBJ databases">
        <authorList>
            <person name="Gilroy R."/>
        </authorList>
    </citation>
    <scope>NUCLEOTIDE SEQUENCE</scope>
    <source>
        <strain evidence="9">CHK171-7178</strain>
    </source>
</reference>
<dbReference type="Pfam" id="PF03845">
    <property type="entry name" value="Spore_permease"/>
    <property type="match status" value="1"/>
</dbReference>